<evidence type="ECO:0000313" key="1">
    <source>
        <dbReference type="EMBL" id="CCW15769.1"/>
    </source>
</evidence>
<sequence length="46" mass="5096">MEQRKLRVAQRFECSIMRDAESGMLAAGSLSIGAGKKVFVGIEMHR</sequence>
<reference evidence="2" key="2">
    <citation type="submission" date="2013-04" db="EMBL/GenBank/DDBJ databases">
        <title>Bisphenol A degrading Sphingobium sp. strain BiD32.</title>
        <authorList>
            <person name="Nielsen J.L."/>
            <person name="Zhou N.A."/>
            <person name="Kjeldal H."/>
        </authorList>
    </citation>
    <scope>NUCLEOTIDE SEQUENCE [LARGE SCALE GENOMIC DNA]</scope>
    <source>
        <strain evidence="2">BiD32</strain>
    </source>
</reference>
<dbReference type="EMBL" id="CAVK010000007">
    <property type="protein sequence ID" value="CCW15769.1"/>
    <property type="molecule type" value="Genomic_DNA"/>
</dbReference>
<evidence type="ECO:0000313" key="2">
    <source>
        <dbReference type="Proteomes" id="UP000013201"/>
    </source>
</evidence>
<comment type="caution">
    <text evidence="1">The sequence shown here is derived from an EMBL/GenBank/DDBJ whole genome shotgun (WGS) entry which is preliminary data.</text>
</comment>
<keyword evidence="2" id="KW-1185">Reference proteome</keyword>
<organism evidence="1 2">
    <name type="scientific">Sphingobium indicum BiD32</name>
    <dbReference type="NCBI Taxonomy" id="1301087"/>
    <lineage>
        <taxon>Bacteria</taxon>
        <taxon>Pseudomonadati</taxon>
        <taxon>Pseudomonadota</taxon>
        <taxon>Alphaproteobacteria</taxon>
        <taxon>Sphingomonadales</taxon>
        <taxon>Sphingomonadaceae</taxon>
        <taxon>Sphingobium</taxon>
    </lineage>
</organism>
<reference evidence="1 2" key="1">
    <citation type="submission" date="2013-03" db="EMBL/GenBank/DDBJ databases">
        <authorList>
            <person name="Le V."/>
        </authorList>
    </citation>
    <scope>NUCLEOTIDE SEQUENCE [LARGE SCALE GENOMIC DNA]</scope>
    <source>
        <strain evidence="1 2">BiD32</strain>
    </source>
</reference>
<dbReference type="Proteomes" id="UP000013201">
    <property type="component" value="Unassembled WGS sequence"/>
</dbReference>
<accession>N1MG81</accession>
<protein>
    <submittedName>
        <fullName evidence="1">Uncharacterized protein</fullName>
    </submittedName>
</protein>
<gene>
    <name evidence="1" type="ORF">EBBID32_970</name>
</gene>
<dbReference type="AlphaFoldDB" id="N1MG81"/>
<proteinExistence type="predicted"/>
<name>N1MG81_9SPHN</name>